<proteinExistence type="predicted"/>
<dbReference type="Proteomes" id="UP001141806">
    <property type="component" value="Unassembled WGS sequence"/>
</dbReference>
<name>A0A9Q0QXD0_9MAGN</name>
<sequence>MVTDYKRWPLDVNLLLHIMSMRSYFSAYTGQLVGVKERFKGHAMKSRNATRNYGMASWSGARGSTSDKSKLTKMESLIAAMVKVTDTIFKVVEVNKSQLENSTLIEATVFWTIKSIIVCTPQVIGLDGEYPEAELSKFTNEINEMNTELGQKLKIIGEWIMTCRVAVNVRPICGSPIRSRQRVYAGSPG</sequence>
<keyword evidence="3" id="KW-1185">Reference proteome</keyword>
<organism evidence="2 3">
    <name type="scientific">Protea cynaroides</name>
    <dbReference type="NCBI Taxonomy" id="273540"/>
    <lineage>
        <taxon>Eukaryota</taxon>
        <taxon>Viridiplantae</taxon>
        <taxon>Streptophyta</taxon>
        <taxon>Embryophyta</taxon>
        <taxon>Tracheophyta</taxon>
        <taxon>Spermatophyta</taxon>
        <taxon>Magnoliopsida</taxon>
        <taxon>Proteales</taxon>
        <taxon>Proteaceae</taxon>
        <taxon>Protea</taxon>
    </lineage>
</organism>
<gene>
    <name evidence="2" type="ORF">NE237_000671</name>
</gene>
<dbReference type="Pfam" id="PF14576">
    <property type="entry name" value="SEO_N"/>
    <property type="match status" value="1"/>
</dbReference>
<accession>A0A9Q0QXD0</accession>
<dbReference type="InterPro" id="IPR027942">
    <property type="entry name" value="SEO_N"/>
</dbReference>
<evidence type="ECO:0000313" key="2">
    <source>
        <dbReference type="EMBL" id="KAJ4975565.1"/>
    </source>
</evidence>
<feature type="domain" description="Sieve element occlusion N-terminal" evidence="1">
    <location>
        <begin position="68"/>
        <end position="157"/>
    </location>
</feature>
<dbReference type="EMBL" id="JAMYWD010000003">
    <property type="protein sequence ID" value="KAJ4975565.1"/>
    <property type="molecule type" value="Genomic_DNA"/>
</dbReference>
<reference evidence="2" key="1">
    <citation type="journal article" date="2023" name="Plant J.">
        <title>The genome of the king protea, Protea cynaroides.</title>
        <authorList>
            <person name="Chang J."/>
            <person name="Duong T.A."/>
            <person name="Schoeman C."/>
            <person name="Ma X."/>
            <person name="Roodt D."/>
            <person name="Barker N."/>
            <person name="Li Z."/>
            <person name="Van de Peer Y."/>
            <person name="Mizrachi E."/>
        </authorList>
    </citation>
    <scope>NUCLEOTIDE SEQUENCE</scope>
    <source>
        <tissue evidence="2">Young leaves</tissue>
    </source>
</reference>
<protein>
    <recommendedName>
        <fullName evidence="1">Sieve element occlusion N-terminal domain-containing protein</fullName>
    </recommendedName>
</protein>
<comment type="caution">
    <text evidence="2">The sequence shown here is derived from an EMBL/GenBank/DDBJ whole genome shotgun (WGS) entry which is preliminary data.</text>
</comment>
<dbReference type="AlphaFoldDB" id="A0A9Q0QXD0"/>
<evidence type="ECO:0000313" key="3">
    <source>
        <dbReference type="Proteomes" id="UP001141806"/>
    </source>
</evidence>
<evidence type="ECO:0000259" key="1">
    <source>
        <dbReference type="Pfam" id="PF14576"/>
    </source>
</evidence>